<dbReference type="Proteomes" id="UP000183859">
    <property type="component" value="Chromosome"/>
</dbReference>
<dbReference type="Gene3D" id="3.10.450.40">
    <property type="match status" value="1"/>
</dbReference>
<reference evidence="4" key="1">
    <citation type="submission" date="2016-07" db="EMBL/GenBank/DDBJ databases">
        <title>Phaeobacter portensis sp. nov., a tropodithietic acid producing bacterium isolated from a German harbor.</title>
        <authorList>
            <person name="Freese H.M."/>
            <person name="Bunk B."/>
            <person name="Breider S."/>
            <person name="Brinkhoff T."/>
        </authorList>
    </citation>
    <scope>NUCLEOTIDE SEQUENCE [LARGE SCALE GENOMIC DNA]</scope>
    <source>
        <strain evidence="4">P97</strain>
    </source>
</reference>
<feature type="region of interest" description="Disordered" evidence="1">
    <location>
        <begin position="26"/>
        <end position="56"/>
    </location>
</feature>
<dbReference type="InterPro" id="IPR007048">
    <property type="entry name" value="IraD/Gp25-like"/>
</dbReference>
<dbReference type="Pfam" id="PF04965">
    <property type="entry name" value="GPW_gp25"/>
    <property type="match status" value="1"/>
</dbReference>
<feature type="domain" description="IraD/Gp25-like" evidence="2">
    <location>
        <begin position="62"/>
        <end position="144"/>
    </location>
</feature>
<organism evidence="3 4">
    <name type="scientific">Phaeobacter porticola</name>
    <dbReference type="NCBI Taxonomy" id="1844006"/>
    <lineage>
        <taxon>Bacteria</taxon>
        <taxon>Pseudomonadati</taxon>
        <taxon>Pseudomonadota</taxon>
        <taxon>Alphaproteobacteria</taxon>
        <taxon>Rhodobacterales</taxon>
        <taxon>Roseobacteraceae</taxon>
        <taxon>Phaeobacter</taxon>
    </lineage>
</organism>
<dbReference type="EMBL" id="CP016364">
    <property type="protein sequence ID" value="APG47295.1"/>
    <property type="molecule type" value="Genomic_DNA"/>
</dbReference>
<evidence type="ECO:0000259" key="2">
    <source>
        <dbReference type="Pfam" id="PF04965"/>
    </source>
</evidence>
<evidence type="ECO:0000313" key="4">
    <source>
        <dbReference type="Proteomes" id="UP000183859"/>
    </source>
</evidence>
<sequence>MQMANSWAGLVIPSIVGQLSRAVPGMYSPGGRENRQRTGCRSLRHHGDMNGINASTGKPLSGLAHLRQSVRDILTTPIGTRVMRRDYGSRLYRLVDAPMNDATRLEMMAATYEALETWEPRLQLDQVAVDMPEPGGVIVSIQGQYLPTGEPVTLDGIEVR</sequence>
<name>A0A1L3I5A9_9RHOB</name>
<dbReference type="SUPFAM" id="SSF160719">
    <property type="entry name" value="gpW/gp25-like"/>
    <property type="match status" value="1"/>
</dbReference>
<accession>A0A1L3I5A9</accession>
<dbReference type="AlphaFoldDB" id="A0A1L3I5A9"/>
<evidence type="ECO:0000256" key="1">
    <source>
        <dbReference type="SAM" id="MobiDB-lite"/>
    </source>
</evidence>
<evidence type="ECO:0000313" key="3">
    <source>
        <dbReference type="EMBL" id="APG47295.1"/>
    </source>
</evidence>
<gene>
    <name evidence="3" type="ORF">PhaeoP97_01884</name>
</gene>
<dbReference type="STRING" id="1844006.PhaeoP97_01884"/>
<protein>
    <submittedName>
        <fullName evidence="3">Putative baseplate assembly protein W</fullName>
    </submittedName>
</protein>
<keyword evidence="4" id="KW-1185">Reference proteome</keyword>
<dbReference type="KEGG" id="php:PhaeoP97_01884"/>
<proteinExistence type="predicted"/>